<dbReference type="EnsemblPlants" id="Solyc03g051660.2.1">
    <property type="protein sequence ID" value="Solyc03g051660.2.1"/>
    <property type="gene ID" value="Solyc03g051660.2"/>
</dbReference>
<reference evidence="1" key="1">
    <citation type="journal article" date="2012" name="Nature">
        <title>The tomato genome sequence provides insights into fleshy fruit evolution.</title>
        <authorList>
            <consortium name="Tomato Genome Consortium"/>
        </authorList>
    </citation>
    <scope>NUCLEOTIDE SEQUENCE [LARGE SCALE GENOMIC DNA]</scope>
    <source>
        <strain evidence="1">cv. Heinz 1706</strain>
    </source>
</reference>
<sequence>MNWVEHYEKDPKAAMVGLLNMIFEIFKCFVFLMNESSFNHGEREALRSCLEALNFWAAEIWWKATLVSSTELEALGYSSDICNGSSFQTWMVMFEYSLLVNLKMLDDL</sequence>
<dbReference type="PaxDb" id="4081-Solyc03g051660.1.1"/>
<name>A0A3Q7FHE6_SOLLC</name>
<evidence type="ECO:0000313" key="1">
    <source>
        <dbReference type="EnsemblPlants" id="Solyc03g051660.2.1"/>
    </source>
</evidence>
<evidence type="ECO:0000313" key="2">
    <source>
        <dbReference type="Proteomes" id="UP000004994"/>
    </source>
</evidence>
<keyword evidence="2" id="KW-1185">Reference proteome</keyword>
<accession>A0A3Q7FHE6</accession>
<dbReference type="Proteomes" id="UP000004994">
    <property type="component" value="Chromosome 3"/>
</dbReference>
<reference evidence="1" key="2">
    <citation type="submission" date="2019-01" db="UniProtKB">
        <authorList>
            <consortium name="EnsemblPlants"/>
        </authorList>
    </citation>
    <scope>IDENTIFICATION</scope>
    <source>
        <strain evidence="1">cv. Heinz 1706</strain>
    </source>
</reference>
<protein>
    <submittedName>
        <fullName evidence="1">Uncharacterized protein</fullName>
    </submittedName>
</protein>
<dbReference type="Gramene" id="Solyc03g051660.2.1">
    <property type="protein sequence ID" value="Solyc03g051660.2.1"/>
    <property type="gene ID" value="Solyc03g051660.2"/>
</dbReference>
<dbReference type="InParanoid" id="A0A3Q7FHE6"/>
<organism evidence="1">
    <name type="scientific">Solanum lycopersicum</name>
    <name type="common">Tomato</name>
    <name type="synonym">Lycopersicon esculentum</name>
    <dbReference type="NCBI Taxonomy" id="4081"/>
    <lineage>
        <taxon>Eukaryota</taxon>
        <taxon>Viridiplantae</taxon>
        <taxon>Streptophyta</taxon>
        <taxon>Embryophyta</taxon>
        <taxon>Tracheophyta</taxon>
        <taxon>Spermatophyta</taxon>
        <taxon>Magnoliopsida</taxon>
        <taxon>eudicotyledons</taxon>
        <taxon>Gunneridae</taxon>
        <taxon>Pentapetalae</taxon>
        <taxon>asterids</taxon>
        <taxon>lamiids</taxon>
        <taxon>Solanales</taxon>
        <taxon>Solanaceae</taxon>
        <taxon>Solanoideae</taxon>
        <taxon>Solaneae</taxon>
        <taxon>Solanum</taxon>
        <taxon>Solanum subgen. Lycopersicon</taxon>
    </lineage>
</organism>
<proteinExistence type="predicted"/>
<dbReference type="AlphaFoldDB" id="A0A3Q7FHE6"/>